<dbReference type="SUPFAM" id="SSF55785">
    <property type="entry name" value="PYP-like sensor domain (PAS domain)"/>
    <property type="match status" value="1"/>
</dbReference>
<dbReference type="OrthoDB" id="7905807at2"/>
<proteinExistence type="predicted"/>
<feature type="domain" description="PAS" evidence="1">
    <location>
        <begin position="36"/>
        <end position="102"/>
    </location>
</feature>
<name>A0A370KEM4_9HYPH</name>
<evidence type="ECO:0000259" key="1">
    <source>
        <dbReference type="PROSITE" id="PS50112"/>
    </source>
</evidence>
<sequence length="152" mass="16720">MGRLQVAETVAQRYQFGKLQGSEPPMISDLQSFGPLEFEEAGIFTWNVSADVMFGDSAVALLYGLPAESAISGQKMCAYLGRIHPDDLANVALAIHTAITSCGRYHATYRVRGALDIYRLVESWGRCFRSSEREQVQFAGIIHPAEPTPPVQ</sequence>
<accession>A0A370KEM4</accession>
<dbReference type="PROSITE" id="PS50112">
    <property type="entry name" value="PAS"/>
    <property type="match status" value="1"/>
</dbReference>
<dbReference type="InterPro" id="IPR013655">
    <property type="entry name" value="PAS_fold_3"/>
</dbReference>
<dbReference type="InterPro" id="IPR035965">
    <property type="entry name" value="PAS-like_dom_sf"/>
</dbReference>
<dbReference type="Pfam" id="PF08447">
    <property type="entry name" value="PAS_3"/>
    <property type="match status" value="1"/>
</dbReference>
<reference evidence="2 3" key="1">
    <citation type="submission" date="2017-03" db="EMBL/GenBank/DDBJ databases">
        <title>Genome analysis of Rhizobial strains effectives or ineffectives for nitrogen fixation isolated from bean seeds.</title>
        <authorList>
            <person name="Peralta H."/>
            <person name="Aguilar-Vera A."/>
            <person name="Mora Y."/>
            <person name="Vargas-Lagunas C."/>
            <person name="Girard L."/>
            <person name="Mora J."/>
        </authorList>
    </citation>
    <scope>NUCLEOTIDE SEQUENCE [LARGE SCALE GENOMIC DNA]</scope>
    <source>
        <strain evidence="2 3">CCGM3</strain>
    </source>
</reference>
<dbReference type="CDD" id="cd00130">
    <property type="entry name" value="PAS"/>
    <property type="match status" value="1"/>
</dbReference>
<dbReference type="InterPro" id="IPR000014">
    <property type="entry name" value="PAS"/>
</dbReference>
<dbReference type="EMBL" id="NAAC01000046">
    <property type="protein sequence ID" value="RDJ02665.1"/>
    <property type="molecule type" value="Genomic_DNA"/>
</dbReference>
<dbReference type="AlphaFoldDB" id="A0A370KEM4"/>
<organism evidence="2 3">
    <name type="scientific">Rhizobium grahamii</name>
    <dbReference type="NCBI Taxonomy" id="1120045"/>
    <lineage>
        <taxon>Bacteria</taxon>
        <taxon>Pseudomonadati</taxon>
        <taxon>Pseudomonadota</taxon>
        <taxon>Alphaproteobacteria</taxon>
        <taxon>Hyphomicrobiales</taxon>
        <taxon>Rhizobiaceae</taxon>
        <taxon>Rhizobium/Agrobacterium group</taxon>
        <taxon>Rhizobium</taxon>
    </lineage>
</organism>
<dbReference type="Proteomes" id="UP000254939">
    <property type="component" value="Unassembled WGS sequence"/>
</dbReference>
<evidence type="ECO:0000313" key="3">
    <source>
        <dbReference type="Proteomes" id="UP000254939"/>
    </source>
</evidence>
<gene>
    <name evidence="2" type="ORF">B5K06_31740</name>
</gene>
<evidence type="ECO:0000313" key="2">
    <source>
        <dbReference type="EMBL" id="RDJ02665.1"/>
    </source>
</evidence>
<dbReference type="Gene3D" id="3.30.450.20">
    <property type="entry name" value="PAS domain"/>
    <property type="match status" value="1"/>
</dbReference>
<comment type="caution">
    <text evidence="2">The sequence shown here is derived from an EMBL/GenBank/DDBJ whole genome shotgun (WGS) entry which is preliminary data.</text>
</comment>
<protein>
    <recommendedName>
        <fullName evidence="1">PAS domain-containing protein</fullName>
    </recommendedName>
</protein>